<proteinExistence type="predicted"/>
<dbReference type="OrthoDB" id="9815750at2"/>
<dbReference type="AlphaFoldDB" id="A0A1X7JMK8"/>
<feature type="domain" description="Histidine kinase" evidence="10">
    <location>
        <begin position="209"/>
        <end position="417"/>
    </location>
</feature>
<protein>
    <recommendedName>
        <fullName evidence="2">histidine kinase</fullName>
        <ecNumber evidence="2">2.7.13.3</ecNumber>
    </recommendedName>
</protein>
<keyword evidence="4" id="KW-0808">Transferase</keyword>
<keyword evidence="12" id="KW-1185">Reference proteome</keyword>
<evidence type="ECO:0000256" key="9">
    <source>
        <dbReference type="SAM" id="Phobius"/>
    </source>
</evidence>
<evidence type="ECO:0000259" key="10">
    <source>
        <dbReference type="PROSITE" id="PS50109"/>
    </source>
</evidence>
<dbReference type="EMBL" id="FXAZ01000001">
    <property type="protein sequence ID" value="SMG29107.1"/>
    <property type="molecule type" value="Genomic_DNA"/>
</dbReference>
<dbReference type="EC" id="2.7.13.3" evidence="2"/>
<feature type="transmembrane region" description="Helical" evidence="9">
    <location>
        <begin position="67"/>
        <end position="91"/>
    </location>
</feature>
<dbReference type="SUPFAM" id="SSF47384">
    <property type="entry name" value="Homodimeric domain of signal transducing histidine kinase"/>
    <property type="match status" value="1"/>
</dbReference>
<comment type="catalytic activity">
    <reaction evidence="1">
        <text>ATP + protein L-histidine = ADP + protein N-phospho-L-histidine.</text>
        <dbReference type="EC" id="2.7.13.3"/>
    </reaction>
</comment>
<feature type="transmembrane region" description="Helical" evidence="9">
    <location>
        <begin position="38"/>
        <end position="55"/>
    </location>
</feature>
<dbReference type="InterPro" id="IPR036890">
    <property type="entry name" value="HATPase_C_sf"/>
</dbReference>
<feature type="transmembrane region" description="Helical" evidence="9">
    <location>
        <begin position="162"/>
        <end position="182"/>
    </location>
</feature>
<evidence type="ECO:0000256" key="6">
    <source>
        <dbReference type="ARBA" id="ARBA00022777"/>
    </source>
</evidence>
<evidence type="ECO:0000256" key="8">
    <source>
        <dbReference type="ARBA" id="ARBA00023012"/>
    </source>
</evidence>
<evidence type="ECO:0000313" key="12">
    <source>
        <dbReference type="Proteomes" id="UP000193834"/>
    </source>
</evidence>
<feature type="transmembrane region" description="Helical" evidence="9">
    <location>
        <begin position="103"/>
        <end position="121"/>
    </location>
</feature>
<dbReference type="PANTHER" id="PTHR43065">
    <property type="entry name" value="SENSOR HISTIDINE KINASE"/>
    <property type="match status" value="1"/>
</dbReference>
<dbReference type="Proteomes" id="UP000193834">
    <property type="component" value="Unassembled WGS sequence"/>
</dbReference>
<dbReference type="PROSITE" id="PS50109">
    <property type="entry name" value="HIS_KIN"/>
    <property type="match status" value="1"/>
</dbReference>
<dbReference type="SMART" id="SM00387">
    <property type="entry name" value="HATPase_c"/>
    <property type="match status" value="1"/>
</dbReference>
<dbReference type="Pfam" id="PF00512">
    <property type="entry name" value="HisKA"/>
    <property type="match status" value="1"/>
</dbReference>
<keyword evidence="7" id="KW-0067">ATP-binding</keyword>
<evidence type="ECO:0000256" key="5">
    <source>
        <dbReference type="ARBA" id="ARBA00022741"/>
    </source>
</evidence>
<feature type="transmembrane region" description="Helical" evidence="9">
    <location>
        <begin position="133"/>
        <end position="150"/>
    </location>
</feature>
<keyword evidence="6 11" id="KW-0418">Kinase</keyword>
<dbReference type="GO" id="GO:0005524">
    <property type="term" value="F:ATP binding"/>
    <property type="evidence" value="ECO:0007669"/>
    <property type="project" value="UniProtKB-KW"/>
</dbReference>
<dbReference type="Gene3D" id="1.10.287.130">
    <property type="match status" value="1"/>
</dbReference>
<evidence type="ECO:0000313" key="11">
    <source>
        <dbReference type="EMBL" id="SMG29107.1"/>
    </source>
</evidence>
<reference evidence="11 12" key="1">
    <citation type="submission" date="2017-04" db="EMBL/GenBank/DDBJ databases">
        <authorList>
            <person name="Afonso C.L."/>
            <person name="Miller P.J."/>
            <person name="Scott M.A."/>
            <person name="Spackman E."/>
            <person name="Goraichik I."/>
            <person name="Dimitrov K.M."/>
            <person name="Suarez D.L."/>
            <person name="Swayne D.E."/>
        </authorList>
    </citation>
    <scope>NUCLEOTIDE SEQUENCE [LARGE SCALE GENOMIC DNA]</scope>
    <source>
        <strain evidence="11 12">11</strain>
    </source>
</reference>
<accession>A0A1X7JMK8</accession>
<dbReference type="InterPro" id="IPR005467">
    <property type="entry name" value="His_kinase_dom"/>
</dbReference>
<feature type="transmembrane region" description="Helical" evidence="9">
    <location>
        <begin position="12"/>
        <end position="32"/>
    </location>
</feature>
<keyword evidence="9" id="KW-0472">Membrane</keyword>
<evidence type="ECO:0000256" key="1">
    <source>
        <dbReference type="ARBA" id="ARBA00000085"/>
    </source>
</evidence>
<gene>
    <name evidence="11" type="ORF">SAMN06295960_1730</name>
</gene>
<dbReference type="PRINTS" id="PR00344">
    <property type="entry name" value="BCTRLSENSOR"/>
</dbReference>
<dbReference type="InterPro" id="IPR003594">
    <property type="entry name" value="HATPase_dom"/>
</dbReference>
<evidence type="ECO:0000256" key="3">
    <source>
        <dbReference type="ARBA" id="ARBA00022553"/>
    </source>
</evidence>
<keyword evidence="9" id="KW-1133">Transmembrane helix</keyword>
<dbReference type="PANTHER" id="PTHR43065:SF46">
    <property type="entry name" value="C4-DICARBOXYLATE TRANSPORT SENSOR PROTEIN DCTB"/>
    <property type="match status" value="1"/>
</dbReference>
<dbReference type="InterPro" id="IPR036097">
    <property type="entry name" value="HisK_dim/P_sf"/>
</dbReference>
<keyword evidence="8" id="KW-0902">Two-component regulatory system</keyword>
<keyword evidence="9" id="KW-0812">Transmembrane</keyword>
<keyword evidence="3" id="KW-0597">Phosphoprotein</keyword>
<dbReference type="SMART" id="SM00388">
    <property type="entry name" value="HisKA"/>
    <property type="match status" value="1"/>
</dbReference>
<organism evidence="11 12">
    <name type="scientific">Paenibacillus aquistagni</name>
    <dbReference type="NCBI Taxonomy" id="1852522"/>
    <lineage>
        <taxon>Bacteria</taxon>
        <taxon>Bacillati</taxon>
        <taxon>Bacillota</taxon>
        <taxon>Bacilli</taxon>
        <taxon>Bacillales</taxon>
        <taxon>Paenibacillaceae</taxon>
        <taxon>Paenibacillus</taxon>
    </lineage>
</organism>
<name>A0A1X7JMK8_9BACL</name>
<dbReference type="RefSeq" id="WP_085493835.1">
    <property type="nucleotide sequence ID" value="NZ_FXAZ01000001.1"/>
</dbReference>
<dbReference type="GO" id="GO:0000155">
    <property type="term" value="F:phosphorelay sensor kinase activity"/>
    <property type="evidence" value="ECO:0007669"/>
    <property type="project" value="InterPro"/>
</dbReference>
<dbReference type="Gene3D" id="3.30.565.10">
    <property type="entry name" value="Histidine kinase-like ATPase, C-terminal domain"/>
    <property type="match status" value="1"/>
</dbReference>
<keyword evidence="5" id="KW-0547">Nucleotide-binding</keyword>
<dbReference type="InterPro" id="IPR004358">
    <property type="entry name" value="Sig_transdc_His_kin-like_C"/>
</dbReference>
<dbReference type="InterPro" id="IPR003661">
    <property type="entry name" value="HisK_dim/P_dom"/>
</dbReference>
<evidence type="ECO:0000256" key="2">
    <source>
        <dbReference type="ARBA" id="ARBA00012438"/>
    </source>
</evidence>
<sequence>MILSMIGHEVTGILYVMSACLFFLIITPRYTFSNNRRKLLFVAILALLSLSYLTLETIDPFIYCVHLIPISIVLASLFEGTIAGIATWIAFNFGNAVIVGNDIAPTLIASTILLGMGLIFHKTQVERSTFLQINLLAFTLTTVYLLVFLLCYEDWDALKGSPVGLMVIGTYLSTMLVSYIYYHVKNQEKLREELYDAEKYQVIGQLAASISHEVRNPLTTAHGFLQLMRNDNLSQDALEKYRSFALEGIDQANAIITDYLNFAKPTVKNHDQVHIQEAIDSLISMVSPLCVLSKVELQIKHYTSEPVYVKGDTKKFQQSLLNIMKNAIESMPEGGYLRVSTWCDNDGVHIQIQDTGVGMSEYEIKRIGMPFYTTKEKGTGLGLMVVVSSIRAMNGKISYYSRPREGTTCVLQFKRVLED</sequence>
<dbReference type="STRING" id="1852522.SAMN06295960_1730"/>
<dbReference type="Pfam" id="PF02518">
    <property type="entry name" value="HATPase_c"/>
    <property type="match status" value="1"/>
</dbReference>
<dbReference type="CDD" id="cd00082">
    <property type="entry name" value="HisKA"/>
    <property type="match status" value="1"/>
</dbReference>
<evidence type="ECO:0000256" key="7">
    <source>
        <dbReference type="ARBA" id="ARBA00022840"/>
    </source>
</evidence>
<evidence type="ECO:0000256" key="4">
    <source>
        <dbReference type="ARBA" id="ARBA00022679"/>
    </source>
</evidence>
<dbReference type="SUPFAM" id="SSF55874">
    <property type="entry name" value="ATPase domain of HSP90 chaperone/DNA topoisomerase II/histidine kinase"/>
    <property type="match status" value="1"/>
</dbReference>